<accession>A0A0N0GXW8</accession>
<name>A0A0N0GXW8_9ACTN</name>
<dbReference type="Proteomes" id="UP000037982">
    <property type="component" value="Unassembled WGS sequence"/>
</dbReference>
<feature type="compositionally biased region" description="Basic and acidic residues" evidence="1">
    <location>
        <begin position="171"/>
        <end position="182"/>
    </location>
</feature>
<keyword evidence="3" id="KW-1185">Reference proteome</keyword>
<reference evidence="3" key="1">
    <citation type="submission" date="2015-07" db="EMBL/GenBank/DDBJ databases">
        <authorList>
            <person name="Ju K.-S."/>
            <person name="Doroghazi J.R."/>
            <person name="Metcalf W.W."/>
        </authorList>
    </citation>
    <scope>NUCLEOTIDE SEQUENCE [LARGE SCALE GENOMIC DNA]</scope>
    <source>
        <strain evidence="3">NRRL ISP-5002</strain>
    </source>
</reference>
<protein>
    <submittedName>
        <fullName evidence="2">Uncharacterized protein</fullName>
    </submittedName>
</protein>
<feature type="region of interest" description="Disordered" evidence="1">
    <location>
        <begin position="161"/>
        <end position="182"/>
    </location>
</feature>
<dbReference type="AlphaFoldDB" id="A0A0N0GXW8"/>
<organism evidence="2 3">
    <name type="scientific">Streptomyces chattanoogensis</name>
    <dbReference type="NCBI Taxonomy" id="66876"/>
    <lineage>
        <taxon>Bacteria</taxon>
        <taxon>Bacillati</taxon>
        <taxon>Actinomycetota</taxon>
        <taxon>Actinomycetes</taxon>
        <taxon>Kitasatosporales</taxon>
        <taxon>Streptomycetaceae</taxon>
        <taxon>Streptomyces</taxon>
    </lineage>
</organism>
<evidence type="ECO:0000313" key="2">
    <source>
        <dbReference type="EMBL" id="KPC61040.1"/>
    </source>
</evidence>
<comment type="caution">
    <text evidence="2">The sequence shown here is derived from an EMBL/GenBank/DDBJ whole genome shotgun (WGS) entry which is preliminary data.</text>
</comment>
<evidence type="ECO:0000313" key="3">
    <source>
        <dbReference type="Proteomes" id="UP000037982"/>
    </source>
</evidence>
<sequence>MRCGGPDCWARRAAAAGRRRWDGRAGHGPVRPRPAVRAGGQVVLRGPRAECGPGFLPGQRAAAEVEFLQVAQGRSDHPVLRYAEQSHDVLAVQGHRYAGQPLVLGTLRGGALRLFALRPHTLAPRVVVRHVVGLQGGAPPVLLVPAPAEPHFQEQVPVLRRSGAGRGHPQPGEHRIDRPVPP</sequence>
<evidence type="ECO:0000256" key="1">
    <source>
        <dbReference type="SAM" id="MobiDB-lite"/>
    </source>
</evidence>
<dbReference type="EMBL" id="LGKG01000152">
    <property type="protein sequence ID" value="KPC61040.1"/>
    <property type="molecule type" value="Genomic_DNA"/>
</dbReference>
<gene>
    <name evidence="2" type="ORF">ADL29_26345</name>
</gene>
<proteinExistence type="predicted"/>